<evidence type="ECO:0000256" key="5">
    <source>
        <dbReference type="SAM" id="Phobius"/>
    </source>
</evidence>
<feature type="domain" description="Protein kinase" evidence="7">
    <location>
        <begin position="395"/>
        <end position="659"/>
    </location>
</feature>
<dbReference type="SUPFAM" id="SSF56112">
    <property type="entry name" value="Protein kinase-like (PK-like)"/>
    <property type="match status" value="1"/>
</dbReference>
<keyword evidence="1" id="KW-0418">Kinase</keyword>
<dbReference type="EMBL" id="VJMH01006999">
    <property type="protein sequence ID" value="KAF0686456.1"/>
    <property type="molecule type" value="Genomic_DNA"/>
</dbReference>
<dbReference type="OrthoDB" id="164695at2759"/>
<dbReference type="PRINTS" id="PR00109">
    <property type="entry name" value="TYRKINASE"/>
</dbReference>
<reference evidence="8" key="2">
    <citation type="submission" date="2019-06" db="EMBL/GenBank/DDBJ databases">
        <title>Genomics analysis of Aphanomyces spp. identifies a new class of oomycete effector associated with host adaptation.</title>
        <authorList>
            <person name="Gaulin E."/>
        </authorList>
    </citation>
    <scope>NUCLEOTIDE SEQUENCE</scope>
    <source>
        <strain evidence="8">CBS 578.67</strain>
    </source>
</reference>
<dbReference type="Pfam" id="PF07714">
    <property type="entry name" value="PK_Tyr_Ser-Thr"/>
    <property type="match status" value="1"/>
</dbReference>
<keyword evidence="10" id="KW-1185">Reference proteome</keyword>
<dbReference type="PANTHER" id="PTHR44329:SF214">
    <property type="entry name" value="PROTEIN KINASE DOMAIN-CONTAINING PROTEIN"/>
    <property type="match status" value="1"/>
</dbReference>
<dbReference type="InterPro" id="IPR011009">
    <property type="entry name" value="Kinase-like_dom_sf"/>
</dbReference>
<dbReference type="InterPro" id="IPR008271">
    <property type="entry name" value="Ser/Thr_kinase_AS"/>
</dbReference>
<dbReference type="PROSITE" id="PS50011">
    <property type="entry name" value="PROTEIN_KINASE_DOM"/>
    <property type="match status" value="1"/>
</dbReference>
<keyword evidence="1" id="KW-0723">Serine/threonine-protein kinase</keyword>
<dbReference type="InterPro" id="IPR017441">
    <property type="entry name" value="Protein_kinase_ATP_BS"/>
</dbReference>
<dbReference type="CDD" id="cd13999">
    <property type="entry name" value="STKc_MAP3K-like"/>
    <property type="match status" value="1"/>
</dbReference>
<dbReference type="InterPro" id="IPR001245">
    <property type="entry name" value="Ser-Thr/Tyr_kinase_cat_dom"/>
</dbReference>
<evidence type="ECO:0000256" key="4">
    <source>
        <dbReference type="PROSITE-ProRule" id="PRU10141"/>
    </source>
</evidence>
<dbReference type="PANTHER" id="PTHR44329">
    <property type="entry name" value="SERINE/THREONINE-PROTEIN KINASE TNNI3K-RELATED"/>
    <property type="match status" value="1"/>
</dbReference>
<proteinExistence type="predicted"/>
<keyword evidence="5" id="KW-0812">Transmembrane</keyword>
<keyword evidence="3 4" id="KW-0067">ATP-binding</keyword>
<accession>A0A485LJI8</accession>
<dbReference type="EMBL" id="CAADRA010007025">
    <property type="protein sequence ID" value="VFT98402.1"/>
    <property type="molecule type" value="Genomic_DNA"/>
</dbReference>
<evidence type="ECO:0000313" key="8">
    <source>
        <dbReference type="EMBL" id="KAF0686456.1"/>
    </source>
</evidence>
<dbReference type="Gene3D" id="1.10.510.10">
    <property type="entry name" value="Transferase(Phosphotransferase) domain 1"/>
    <property type="match status" value="1"/>
</dbReference>
<evidence type="ECO:0000313" key="9">
    <source>
        <dbReference type="EMBL" id="VFT98402.1"/>
    </source>
</evidence>
<feature type="chain" id="PRO_5033437658" evidence="6">
    <location>
        <begin position="25"/>
        <end position="662"/>
    </location>
</feature>
<dbReference type="AlphaFoldDB" id="A0A485LJI8"/>
<evidence type="ECO:0000256" key="6">
    <source>
        <dbReference type="SAM" id="SignalP"/>
    </source>
</evidence>
<keyword evidence="2 4" id="KW-0547">Nucleotide-binding</keyword>
<keyword evidence="5" id="KW-1133">Transmembrane helix</keyword>
<feature type="transmembrane region" description="Helical" evidence="5">
    <location>
        <begin position="324"/>
        <end position="345"/>
    </location>
</feature>
<dbReference type="InterPro" id="IPR000719">
    <property type="entry name" value="Prot_kinase_dom"/>
</dbReference>
<evidence type="ECO:0000259" key="7">
    <source>
        <dbReference type="PROSITE" id="PS50011"/>
    </source>
</evidence>
<dbReference type="GO" id="GO:0005524">
    <property type="term" value="F:ATP binding"/>
    <property type="evidence" value="ECO:0007669"/>
    <property type="project" value="UniProtKB-UniRule"/>
</dbReference>
<gene>
    <name evidence="9" type="primary">Aste57867_21733</name>
    <name evidence="8" type="ORF">As57867_021664</name>
    <name evidence="9" type="ORF">ASTE57867_21733</name>
</gene>
<keyword evidence="1" id="KW-0808">Transferase</keyword>
<evidence type="ECO:0000313" key="10">
    <source>
        <dbReference type="Proteomes" id="UP000332933"/>
    </source>
</evidence>
<protein>
    <submittedName>
        <fullName evidence="9">Aste57867_21733 protein</fullName>
    </submittedName>
</protein>
<evidence type="ECO:0000256" key="2">
    <source>
        <dbReference type="ARBA" id="ARBA00022741"/>
    </source>
</evidence>
<evidence type="ECO:0000256" key="1">
    <source>
        <dbReference type="ARBA" id="ARBA00022527"/>
    </source>
</evidence>
<evidence type="ECO:0000256" key="3">
    <source>
        <dbReference type="ARBA" id="ARBA00022840"/>
    </source>
</evidence>
<sequence>MRRRAMGRLAKIVVVASVVETTASNCAYSSWTASAIQTYTFGQFQVLDTECNVLPSSMHFQAVGDISDFNGTSLNYTDRPELVDISRATFPGSVTDITFDNIGVTSLENKAALWRSGLLSLTLKNMVLDALPSTLPPYKVDITLNNLTLNNMASFRAIKPRELAIINMANVLLQQIDWSGMHVLRIYKGSFKTISDIQLRNLTDLSIASTSVPTIANVELPASLLYMYVVVDVANTYQPSSGLVSVDISNWVMTNTTFTLLNQMHPQSNADDIGYTLTDSSAAFDTAAACTGGTVQSLWTQFHESSYHVCVLHPAPPLSSSSTLLIGVVGAGIAVVAGVVAGLWWRRKTRATKASSDFYFTQPVVVVVEQPSLHDTSWSLHIQDLAMVRIDVEDVVLDTVVGSGAFATVWLGSYRGTAVAIKKLHAKHISMAQLQSFVDEIKLMSQFDSPYIVKLIGACWVRPTDVQCVMEFMDIGDLREYLTSHSPQQLSWREKIVHIHDIAEGLVYLHSMDIIHRDVKSRNVLLDSTKRTKLTDFGISKDDMMHTMTLGIGTFRWMAPEVIQDQGYTVSADMYSFGMVMTEFDSHDIPFHDVKNRANGQPLSDSAIMVKVVQGSLIPTLSDQMPSWLRAVVLQCLAKNPSDRPRATQVAHIIRTQMLAFE</sequence>
<organism evidence="9 10">
    <name type="scientific">Aphanomyces stellatus</name>
    <dbReference type="NCBI Taxonomy" id="120398"/>
    <lineage>
        <taxon>Eukaryota</taxon>
        <taxon>Sar</taxon>
        <taxon>Stramenopiles</taxon>
        <taxon>Oomycota</taxon>
        <taxon>Saprolegniomycetes</taxon>
        <taxon>Saprolegniales</taxon>
        <taxon>Verrucalvaceae</taxon>
        <taxon>Aphanomyces</taxon>
    </lineage>
</organism>
<dbReference type="Proteomes" id="UP000332933">
    <property type="component" value="Unassembled WGS sequence"/>
</dbReference>
<dbReference type="PROSITE" id="PS00107">
    <property type="entry name" value="PROTEIN_KINASE_ATP"/>
    <property type="match status" value="1"/>
</dbReference>
<keyword evidence="6" id="KW-0732">Signal</keyword>
<feature type="signal peptide" evidence="6">
    <location>
        <begin position="1"/>
        <end position="24"/>
    </location>
</feature>
<keyword evidence="5" id="KW-0472">Membrane</keyword>
<reference evidence="9 10" key="1">
    <citation type="submission" date="2019-03" db="EMBL/GenBank/DDBJ databases">
        <authorList>
            <person name="Gaulin E."/>
            <person name="Dumas B."/>
        </authorList>
    </citation>
    <scope>NUCLEOTIDE SEQUENCE [LARGE SCALE GENOMIC DNA]</scope>
    <source>
        <strain evidence="9">CBS 568.67</strain>
    </source>
</reference>
<name>A0A485LJI8_9STRA</name>
<feature type="binding site" evidence="4">
    <location>
        <position position="423"/>
    </location>
    <ligand>
        <name>ATP</name>
        <dbReference type="ChEBI" id="CHEBI:30616"/>
    </ligand>
</feature>
<dbReference type="SMART" id="SM00220">
    <property type="entry name" value="S_TKc"/>
    <property type="match status" value="1"/>
</dbReference>
<dbReference type="PROSITE" id="PS00108">
    <property type="entry name" value="PROTEIN_KINASE_ST"/>
    <property type="match status" value="1"/>
</dbReference>
<dbReference type="GO" id="GO:0004674">
    <property type="term" value="F:protein serine/threonine kinase activity"/>
    <property type="evidence" value="ECO:0007669"/>
    <property type="project" value="UniProtKB-KW"/>
</dbReference>
<dbReference type="InterPro" id="IPR051681">
    <property type="entry name" value="Ser/Thr_Kinases-Pseudokinases"/>
</dbReference>